<dbReference type="STRING" id="1297617.IB211_00752c"/>
<reference evidence="3" key="2">
    <citation type="submission" date="2015-04" db="EMBL/GenBank/DDBJ databases">
        <title>A butyrogenic pathway from the amino acid lysine in a human gut commensal.</title>
        <authorList>
            <person name="de Vos W.M."/>
            <person name="Bui N.T.P."/>
            <person name="Plugge C.M."/>
            <person name="Ritari J."/>
        </authorList>
    </citation>
    <scope>NUCLEOTIDE SEQUENCE [LARGE SCALE GENOMIC DNA]</scope>
    <source>
        <strain evidence="3">AF211</strain>
    </source>
</reference>
<dbReference type="KEGG" id="ibu:IB211_00752c"/>
<evidence type="ECO:0000313" key="4">
    <source>
        <dbReference type="Proteomes" id="UP000245778"/>
    </source>
</evidence>
<dbReference type="RefSeq" id="WP_033117430.1">
    <property type="nucleotide sequence ID" value="NZ_CALICV010000064.1"/>
</dbReference>
<protein>
    <submittedName>
        <fullName evidence="1">Uncharacterized protein</fullName>
    </submittedName>
</protein>
<dbReference type="EMBL" id="CP011307">
    <property type="protein sequence ID" value="ALP93147.1"/>
    <property type="molecule type" value="Genomic_DNA"/>
</dbReference>
<dbReference type="OrthoDB" id="1850270at2"/>
<reference evidence="2 4" key="3">
    <citation type="submission" date="2018-04" db="EMBL/GenBank/DDBJ databases">
        <title>Genomic Encyclopedia of Type Strains, Phase IV (KMG-IV): sequencing the most valuable type-strain genomes for metagenomic binning, comparative biology and taxonomic classification.</title>
        <authorList>
            <person name="Goeker M."/>
        </authorList>
    </citation>
    <scope>NUCLEOTIDE SEQUENCE [LARGE SCALE GENOMIC DNA]</scope>
    <source>
        <strain evidence="2 4">DSM 26588</strain>
    </source>
</reference>
<proteinExistence type="predicted"/>
<gene>
    <name evidence="2" type="ORF">C7373_103307</name>
    <name evidence="1" type="ORF">IB211_00752c</name>
</gene>
<evidence type="ECO:0000313" key="3">
    <source>
        <dbReference type="Proteomes" id="UP000064844"/>
    </source>
</evidence>
<organism evidence="1 3">
    <name type="scientific">Intestinimonas butyriciproducens</name>
    <dbReference type="NCBI Taxonomy" id="1297617"/>
    <lineage>
        <taxon>Bacteria</taxon>
        <taxon>Bacillati</taxon>
        <taxon>Bacillota</taxon>
        <taxon>Clostridia</taxon>
        <taxon>Eubacteriales</taxon>
        <taxon>Intestinimonas</taxon>
    </lineage>
</organism>
<name>A0A0S2W1B2_9FIRM</name>
<dbReference type="Proteomes" id="UP000245778">
    <property type="component" value="Unassembled WGS sequence"/>
</dbReference>
<sequence length="95" mass="10914">MENQEIPCSASLTRKSFILNSAIGPGDADKKLEGKQLIAVESTSYIDNHGMKWNGNNQYTMPIQVAMYRCYQQQMLHLEEQRNRQAGSFRSFRGR</sequence>
<dbReference type="Proteomes" id="UP000064844">
    <property type="component" value="Chromosome"/>
</dbReference>
<dbReference type="EMBL" id="QEKK01000003">
    <property type="protein sequence ID" value="PVY59015.1"/>
    <property type="molecule type" value="Genomic_DNA"/>
</dbReference>
<accession>A0A0S2W1B2</accession>
<evidence type="ECO:0000313" key="1">
    <source>
        <dbReference type="EMBL" id="ALP93147.1"/>
    </source>
</evidence>
<keyword evidence="3" id="KW-1185">Reference proteome</keyword>
<evidence type="ECO:0000313" key="2">
    <source>
        <dbReference type="EMBL" id="PVY59015.1"/>
    </source>
</evidence>
<dbReference type="eggNOG" id="ENOG5030GXH">
    <property type="taxonomic scope" value="Bacteria"/>
</dbReference>
<dbReference type="AlphaFoldDB" id="A0A0S2W1B2"/>
<reference evidence="1 3" key="1">
    <citation type="journal article" date="2015" name="Nat. Commun.">
        <title>Production of butyrate from lysine and the Amadori product fructoselysine by a human gut commensal.</title>
        <authorList>
            <person name="Bui T.P."/>
            <person name="Ritari J."/>
            <person name="Boeren S."/>
            <person name="de Waard P."/>
            <person name="Plugge C.M."/>
            <person name="de Vos W.M."/>
        </authorList>
    </citation>
    <scope>NUCLEOTIDE SEQUENCE [LARGE SCALE GENOMIC DNA]</scope>
    <source>
        <strain evidence="1 3">AF211</strain>
    </source>
</reference>
<dbReference type="GeneID" id="93229965"/>